<proteinExistence type="predicted"/>
<dbReference type="InterPro" id="IPR008271">
    <property type="entry name" value="Ser/Thr_kinase_AS"/>
</dbReference>
<evidence type="ECO:0000313" key="7">
    <source>
        <dbReference type="EMBL" id="ODV60854.1"/>
    </source>
</evidence>
<dbReference type="Proteomes" id="UP000095038">
    <property type="component" value="Unassembled WGS sequence"/>
</dbReference>
<dbReference type="RefSeq" id="XP_020047161.1">
    <property type="nucleotide sequence ID" value="XM_020189889.1"/>
</dbReference>
<dbReference type="Gene3D" id="1.10.510.10">
    <property type="entry name" value="Transferase(Phosphotransferase) domain 1"/>
    <property type="match status" value="1"/>
</dbReference>
<dbReference type="AlphaFoldDB" id="A0A1D2VGR9"/>
<evidence type="ECO:0000256" key="1">
    <source>
        <dbReference type="ARBA" id="ARBA00022527"/>
    </source>
</evidence>
<feature type="non-terminal residue" evidence="7">
    <location>
        <position position="212"/>
    </location>
</feature>
<reference evidence="8" key="1">
    <citation type="submission" date="2016-05" db="EMBL/GenBank/DDBJ databases">
        <title>Comparative genomics of biotechnologically important yeasts.</title>
        <authorList>
            <consortium name="DOE Joint Genome Institute"/>
            <person name="Riley R."/>
            <person name="Haridas S."/>
            <person name="Wolfe K.H."/>
            <person name="Lopes M.R."/>
            <person name="Hittinger C.T."/>
            <person name="Goker M."/>
            <person name="Salamov A."/>
            <person name="Wisecaver J."/>
            <person name="Long T.M."/>
            <person name="Aerts A.L."/>
            <person name="Barry K."/>
            <person name="Choi C."/>
            <person name="Clum A."/>
            <person name="Coughlan A.Y."/>
            <person name="Deshpande S."/>
            <person name="Douglass A.P."/>
            <person name="Hanson S.J."/>
            <person name="Klenk H.-P."/>
            <person name="Labutti K."/>
            <person name="Lapidus A."/>
            <person name="Lindquist E."/>
            <person name="Lipzen A."/>
            <person name="Meier-Kolthoff J.P."/>
            <person name="Ohm R.A."/>
            <person name="Otillar R.P."/>
            <person name="Pangilinan J."/>
            <person name="Peng Y."/>
            <person name="Rokas A."/>
            <person name="Rosa C.A."/>
            <person name="Scheuner C."/>
            <person name="Sibirny A.A."/>
            <person name="Slot J.C."/>
            <person name="Stielow J.B."/>
            <person name="Sun H."/>
            <person name="Kurtzman C.P."/>
            <person name="Blackwell M."/>
            <person name="Grigoriev I.V."/>
            <person name="Jeffries T.W."/>
        </authorList>
    </citation>
    <scope>NUCLEOTIDE SEQUENCE [LARGE SCALE GENOMIC DNA]</scope>
    <source>
        <strain evidence="8">DSM 1968</strain>
    </source>
</reference>
<evidence type="ECO:0000313" key="8">
    <source>
        <dbReference type="Proteomes" id="UP000095038"/>
    </source>
</evidence>
<dbReference type="Pfam" id="PF00069">
    <property type="entry name" value="Pkinase"/>
    <property type="match status" value="1"/>
</dbReference>
<evidence type="ECO:0000256" key="4">
    <source>
        <dbReference type="ARBA" id="ARBA00022777"/>
    </source>
</evidence>
<dbReference type="GO" id="GO:0007165">
    <property type="term" value="P:signal transduction"/>
    <property type="evidence" value="ECO:0007669"/>
    <property type="project" value="TreeGrafter"/>
</dbReference>
<evidence type="ECO:0000256" key="3">
    <source>
        <dbReference type="ARBA" id="ARBA00022741"/>
    </source>
</evidence>
<evidence type="ECO:0000259" key="6">
    <source>
        <dbReference type="PROSITE" id="PS50011"/>
    </source>
</evidence>
<feature type="non-terminal residue" evidence="7">
    <location>
        <position position="1"/>
    </location>
</feature>
<dbReference type="PROSITE" id="PS00108">
    <property type="entry name" value="PROTEIN_KINASE_ST"/>
    <property type="match status" value="1"/>
</dbReference>
<dbReference type="SMART" id="SM00220">
    <property type="entry name" value="S_TKc"/>
    <property type="match status" value="1"/>
</dbReference>
<sequence length="212" mass="24209">KIRKEIAIMKKCDHKHVVKLNEVLDDINSRKIYLVLEYLENGEKKGRPMMSFKEARAVFRDVLLGLEYLHYQGIIHRDIKPANLLLSKDNTVKISDFGVSFASNLNENDPDYDEKNNDYELAKTAGTPAFFAPELCFSSNNKLKPSISSDNSNNNNNNNEIEDNPPKIDYKIDIWALGVTLYCLLFGNLPFNADSEFELFDVIINQPLSFPS</sequence>
<dbReference type="GO" id="GO:0005524">
    <property type="term" value="F:ATP binding"/>
    <property type="evidence" value="ECO:0007669"/>
    <property type="project" value="UniProtKB-KW"/>
</dbReference>
<dbReference type="InterPro" id="IPR011009">
    <property type="entry name" value="Kinase-like_dom_sf"/>
</dbReference>
<evidence type="ECO:0000256" key="2">
    <source>
        <dbReference type="ARBA" id="ARBA00022679"/>
    </source>
</evidence>
<dbReference type="InParanoid" id="A0A1D2VGR9"/>
<keyword evidence="4 7" id="KW-0418">Kinase</keyword>
<dbReference type="PROSITE" id="PS50011">
    <property type="entry name" value="PROTEIN_KINASE_DOM"/>
    <property type="match status" value="1"/>
</dbReference>
<dbReference type="GO" id="GO:0004674">
    <property type="term" value="F:protein serine/threonine kinase activity"/>
    <property type="evidence" value="ECO:0007669"/>
    <property type="project" value="UniProtKB-KW"/>
</dbReference>
<protein>
    <submittedName>
        <fullName evidence="7">Ser/Thr protein kinase</fullName>
    </submittedName>
</protein>
<keyword evidence="5" id="KW-0067">ATP-binding</keyword>
<dbReference type="PANTHER" id="PTHR43895:SF152">
    <property type="entry name" value="SERINE_THREONINE-PROTEIN KINASE TOS3"/>
    <property type="match status" value="1"/>
</dbReference>
<name>A0A1D2VGR9_9ASCO</name>
<dbReference type="OrthoDB" id="68483at2759"/>
<keyword evidence="8" id="KW-1185">Reference proteome</keyword>
<accession>A0A1D2VGR9</accession>
<dbReference type="SUPFAM" id="SSF56112">
    <property type="entry name" value="Protein kinase-like (PK-like)"/>
    <property type="match status" value="1"/>
</dbReference>
<dbReference type="GeneID" id="30963525"/>
<dbReference type="InterPro" id="IPR000719">
    <property type="entry name" value="Prot_kinase_dom"/>
</dbReference>
<organism evidence="7 8">
    <name type="scientific">Ascoidea rubescens DSM 1968</name>
    <dbReference type="NCBI Taxonomy" id="1344418"/>
    <lineage>
        <taxon>Eukaryota</taxon>
        <taxon>Fungi</taxon>
        <taxon>Dikarya</taxon>
        <taxon>Ascomycota</taxon>
        <taxon>Saccharomycotina</taxon>
        <taxon>Saccharomycetes</taxon>
        <taxon>Ascoideaceae</taxon>
        <taxon>Ascoidea</taxon>
    </lineage>
</organism>
<keyword evidence="2" id="KW-0808">Transferase</keyword>
<dbReference type="PANTHER" id="PTHR43895">
    <property type="entry name" value="CALCIUM/CALMODULIN-DEPENDENT PROTEIN KINASE KINASE-RELATED"/>
    <property type="match status" value="1"/>
</dbReference>
<dbReference type="STRING" id="1344418.A0A1D2VGR9"/>
<feature type="domain" description="Protein kinase" evidence="6">
    <location>
        <begin position="1"/>
        <end position="212"/>
    </location>
</feature>
<dbReference type="EMBL" id="KV454481">
    <property type="protein sequence ID" value="ODV60854.1"/>
    <property type="molecule type" value="Genomic_DNA"/>
</dbReference>
<gene>
    <name evidence="7" type="ORF">ASCRUDRAFT_25339</name>
</gene>
<evidence type="ECO:0000256" key="5">
    <source>
        <dbReference type="ARBA" id="ARBA00022840"/>
    </source>
</evidence>
<keyword evidence="3" id="KW-0547">Nucleotide-binding</keyword>
<dbReference type="CDD" id="cd14008">
    <property type="entry name" value="STKc_LKB1_CaMKK"/>
    <property type="match status" value="1"/>
</dbReference>
<keyword evidence="1" id="KW-0723">Serine/threonine-protein kinase</keyword>